<keyword evidence="5" id="KW-1185">Reference proteome</keyword>
<dbReference type="Gene3D" id="3.90.1750.20">
    <property type="entry name" value="Putative Large Serine Recombinase, Chain B, Domain 2"/>
    <property type="match status" value="1"/>
</dbReference>
<organism evidence="4 5">
    <name type="scientific">Streptococcus bovimastitidis</name>
    <dbReference type="NCBI Taxonomy" id="1856638"/>
    <lineage>
        <taxon>Bacteria</taxon>
        <taxon>Bacillati</taxon>
        <taxon>Bacillota</taxon>
        <taxon>Bacilli</taxon>
        <taxon>Lactobacillales</taxon>
        <taxon>Streptococcaceae</taxon>
        <taxon>Streptococcus</taxon>
    </lineage>
</organism>
<dbReference type="InterPro" id="IPR036162">
    <property type="entry name" value="Resolvase-like_N_sf"/>
</dbReference>
<feature type="domain" description="Resolvase/invertase-type recombinase catalytic" evidence="2">
    <location>
        <begin position="3"/>
        <end position="151"/>
    </location>
</feature>
<evidence type="ECO:0000256" key="1">
    <source>
        <dbReference type="SAM" id="Coils"/>
    </source>
</evidence>
<dbReference type="InterPro" id="IPR006119">
    <property type="entry name" value="Resolv_N"/>
</dbReference>
<evidence type="ECO:0000259" key="2">
    <source>
        <dbReference type="PROSITE" id="PS51736"/>
    </source>
</evidence>
<dbReference type="PROSITE" id="PS51737">
    <property type="entry name" value="RECOMBINASE_DNA_BIND"/>
    <property type="match status" value="1"/>
</dbReference>
<dbReference type="EMBL" id="LZDD01000003">
    <property type="protein sequence ID" value="OJF71216.1"/>
    <property type="molecule type" value="Genomic_DNA"/>
</dbReference>
<dbReference type="RefSeq" id="WP_071794279.1">
    <property type="nucleotide sequence ID" value="NZ_LZDD01000003.1"/>
</dbReference>
<dbReference type="PANTHER" id="PTHR30461">
    <property type="entry name" value="DNA-INVERTASE FROM LAMBDOID PROPHAGE"/>
    <property type="match status" value="1"/>
</dbReference>
<evidence type="ECO:0000313" key="4">
    <source>
        <dbReference type="EMBL" id="OJF71216.1"/>
    </source>
</evidence>
<dbReference type="AlphaFoldDB" id="A0A1L8MKG1"/>
<feature type="domain" description="Recombinase" evidence="3">
    <location>
        <begin position="160"/>
        <end position="266"/>
    </location>
</feature>
<dbReference type="InterPro" id="IPR038109">
    <property type="entry name" value="DNA_bind_recomb_sf"/>
</dbReference>
<dbReference type="InterPro" id="IPR025827">
    <property type="entry name" value="Zn_ribbon_recom_dom"/>
</dbReference>
<dbReference type="InterPro" id="IPR011109">
    <property type="entry name" value="DNA_bind_recombinase_dom"/>
</dbReference>
<protein>
    <submittedName>
        <fullName evidence="4">Integrase</fullName>
    </submittedName>
</protein>
<dbReference type="Gene3D" id="3.40.50.1390">
    <property type="entry name" value="Resolvase, N-terminal catalytic domain"/>
    <property type="match status" value="1"/>
</dbReference>
<dbReference type="PANTHER" id="PTHR30461:SF23">
    <property type="entry name" value="DNA RECOMBINASE-RELATED"/>
    <property type="match status" value="1"/>
</dbReference>
<dbReference type="InterPro" id="IPR050639">
    <property type="entry name" value="SSR_resolvase"/>
</dbReference>
<dbReference type="SMART" id="SM00857">
    <property type="entry name" value="Resolvase"/>
    <property type="match status" value="1"/>
</dbReference>
<comment type="caution">
    <text evidence="4">The sequence shown here is derived from an EMBL/GenBank/DDBJ whole genome shotgun (WGS) entry which is preliminary data.</text>
</comment>
<dbReference type="Pfam" id="PF07508">
    <property type="entry name" value="Recombinase"/>
    <property type="match status" value="1"/>
</dbReference>
<evidence type="ECO:0000259" key="3">
    <source>
        <dbReference type="PROSITE" id="PS51737"/>
    </source>
</evidence>
<sequence length="479" mass="55387">MAKVAIYTRVSTSMQADEGYSLDEQIDKLKAYCDIKDWTVYKVYSDGGFTGSNIKRPAMTNLVSDAKAKKFDTVLVYKLDRLSRSQKDTLYLIEEVFIKNDIDFLSLNENFDTSSAFGKAMIGILSVFAQLEREQIKERMLLGKVGRAKSGKSMMWAKSSYGYKYDKKTGTLNIVPAEAIIVRKIYELYLSGKSITKLRDYLNENNLLTNKKVKWSYRTTQSVLTNPVYCGLIRYDGEIYHGLHEPIITKETFDLAQEVIKERQMTALTYINPRPFKAKYMLSGLARCGYCGAPLKIMLGAKRKDGTRTMRYQCTNRFPRKTKPLVIYNDNKKCDSGYYYKEDIENIVLNKIYAIQTDEKVADDIFGKEEIIDNSKIEKEIKQVNLKIERLNDLYLNDLIGLEELKAKTSNLIDQKNLLENEIKDRENKKENHLKKQALKKISTKNIFELSYEDQAIIAKSLINRVYIKENAIEIDWKN</sequence>
<dbReference type="PROSITE" id="PS51736">
    <property type="entry name" value="RECOMBINASES_3"/>
    <property type="match status" value="1"/>
</dbReference>
<dbReference type="Proteomes" id="UP000182015">
    <property type="component" value="Unassembled WGS sequence"/>
</dbReference>
<dbReference type="GO" id="GO:0000150">
    <property type="term" value="F:DNA strand exchange activity"/>
    <property type="evidence" value="ECO:0007669"/>
    <property type="project" value="InterPro"/>
</dbReference>
<dbReference type="CDD" id="cd00338">
    <property type="entry name" value="Ser_Recombinase"/>
    <property type="match status" value="1"/>
</dbReference>
<feature type="coiled-coil region" evidence="1">
    <location>
        <begin position="374"/>
        <end position="436"/>
    </location>
</feature>
<name>A0A1L8MKG1_9STRE</name>
<accession>A0A1L8MKG1</accession>
<proteinExistence type="predicted"/>
<reference evidence="5" key="1">
    <citation type="submission" date="2016-06" db="EMBL/GenBank/DDBJ databases">
        <authorList>
            <person name="de Vries S.P.W."/>
            <person name="Hadjirin N.F."/>
            <person name="Lay E.M."/>
            <person name="Zadoks R.N."/>
            <person name="Peacock S.J."/>
            <person name="Parkhill J."/>
            <person name="Grant A.J."/>
            <person name="Mcdougall S."/>
            <person name="Holmes M.A."/>
        </authorList>
    </citation>
    <scope>NUCLEOTIDE SEQUENCE [LARGE SCALE GENOMIC DNA]</scope>
    <source>
        <strain evidence="5">NZ1587</strain>
    </source>
</reference>
<evidence type="ECO:0000313" key="5">
    <source>
        <dbReference type="Proteomes" id="UP000182015"/>
    </source>
</evidence>
<keyword evidence="1" id="KW-0175">Coiled coil</keyword>
<gene>
    <name evidence="4" type="ORF">A9Q68_08420</name>
</gene>
<dbReference type="FunFam" id="3.40.50.1390:FF:000009">
    <property type="entry name" value="Recombinase family protein"/>
    <property type="match status" value="1"/>
</dbReference>
<dbReference type="Pfam" id="PF13408">
    <property type="entry name" value="Zn_ribbon_recom"/>
    <property type="match status" value="1"/>
</dbReference>
<dbReference type="Pfam" id="PF00239">
    <property type="entry name" value="Resolvase"/>
    <property type="match status" value="1"/>
</dbReference>
<dbReference type="OrthoDB" id="9811097at2"/>
<dbReference type="SUPFAM" id="SSF53041">
    <property type="entry name" value="Resolvase-like"/>
    <property type="match status" value="1"/>
</dbReference>
<dbReference type="GO" id="GO:0003677">
    <property type="term" value="F:DNA binding"/>
    <property type="evidence" value="ECO:0007669"/>
    <property type="project" value="InterPro"/>
</dbReference>
<dbReference type="STRING" id="1856638.A9Q68_08420"/>